<dbReference type="PANTHER" id="PTHR22939:SF129">
    <property type="entry name" value="SERINE PROTEASE HTRA2, MITOCHONDRIAL"/>
    <property type="match status" value="1"/>
</dbReference>
<feature type="domain" description="PDZ" evidence="6">
    <location>
        <begin position="326"/>
        <end position="417"/>
    </location>
</feature>
<sequence length="433" mass="46693">MHFLLIIKKVFLERYRMDENKNEFVRETIKDKPINRKKIYRKFLVAAGSAICFAVIFCAITALLLPHLLKRRGLMLAEADTQTATETQPQPTQTQVQETQTQKPDPVVVDPTLSLEDYQKLQTQLYKIGQTANKSIVVITSVTNDTDWFNDSYESEGEGSGVIISENSKVFYILTEQKLIHGSDGVRVTFIDNTTVDAQVIGADKNIGLAVIAVKKDDMQDTTLGRVAIAQTGSAASVTPGTIVIALGSPLGSSFSVLTGTVTATNLEASIVDHNFKVFSTDIVSNSSGSGILINTDGEMIGVVMQGISDEGNTITAVTMTNLETMIDLLTGGKTIPSLGLSVSTVTSKIANEYNLPTGVYIKSVQMESLGAKAGLQVGDIITQMNGEEITTADQYGEVLLAIEQGSTLNMVVQRKGADGYADITYKITIGEK</sequence>
<dbReference type="PROSITE" id="PS50106">
    <property type="entry name" value="PDZ"/>
    <property type="match status" value="1"/>
</dbReference>
<dbReference type="Gene3D" id="2.30.42.10">
    <property type="match status" value="1"/>
</dbReference>
<reference evidence="7 8" key="1">
    <citation type="submission" date="2017-10" db="EMBL/GenBank/DDBJ databases">
        <title>Resolving the taxonomy of Roseburia spp., Eubacterium rectale and Agathobacter spp. through phylogenomic analysis.</title>
        <authorList>
            <person name="Sheridan P.O."/>
            <person name="Walker A.W."/>
            <person name="Duncan S.H."/>
            <person name="Scott K.P."/>
            <person name="Toole P.W.O."/>
            <person name="Luis P."/>
            <person name="Flint H.J."/>
        </authorList>
    </citation>
    <scope>NUCLEOTIDE SEQUENCE [LARGE SCALE GENOMIC DNA]</scope>
    <source>
        <strain evidence="7 8">JK623</strain>
    </source>
</reference>
<name>A0A2G3E220_9FIRM</name>
<keyword evidence="2 7" id="KW-0645">Protease</keyword>
<feature type="transmembrane region" description="Helical" evidence="5">
    <location>
        <begin position="43"/>
        <end position="65"/>
    </location>
</feature>
<keyword evidence="5" id="KW-1133">Transmembrane helix</keyword>
<gene>
    <name evidence="7" type="ORF">CSX02_08375</name>
</gene>
<dbReference type="Proteomes" id="UP000224563">
    <property type="component" value="Unassembled WGS sequence"/>
</dbReference>
<accession>A0A2G3E220</accession>
<keyword evidence="5" id="KW-0812">Transmembrane</keyword>
<dbReference type="InterPro" id="IPR009003">
    <property type="entry name" value="Peptidase_S1_PA"/>
</dbReference>
<evidence type="ECO:0000259" key="6">
    <source>
        <dbReference type="PROSITE" id="PS50106"/>
    </source>
</evidence>
<dbReference type="SMART" id="SM00228">
    <property type="entry name" value="PDZ"/>
    <property type="match status" value="1"/>
</dbReference>
<comment type="similarity">
    <text evidence="1">Belongs to the peptidase S1C family.</text>
</comment>
<reference evidence="7 8" key="2">
    <citation type="submission" date="2017-10" db="EMBL/GenBank/DDBJ databases">
        <authorList>
            <person name="Banno H."/>
            <person name="Chua N.-H."/>
        </authorList>
    </citation>
    <scope>NUCLEOTIDE SEQUENCE [LARGE SCALE GENOMIC DNA]</scope>
    <source>
        <strain evidence="7 8">JK623</strain>
    </source>
</reference>
<feature type="compositionally biased region" description="Low complexity" evidence="4">
    <location>
        <begin position="81"/>
        <end position="102"/>
    </location>
</feature>
<dbReference type="InterPro" id="IPR001940">
    <property type="entry name" value="Peptidase_S1C"/>
</dbReference>
<keyword evidence="5" id="KW-0472">Membrane</keyword>
<evidence type="ECO:0000256" key="1">
    <source>
        <dbReference type="ARBA" id="ARBA00010541"/>
    </source>
</evidence>
<dbReference type="InterPro" id="IPR036034">
    <property type="entry name" value="PDZ_sf"/>
</dbReference>
<proteinExistence type="inferred from homology"/>
<keyword evidence="3" id="KW-0378">Hydrolase</keyword>
<evidence type="ECO:0000313" key="8">
    <source>
        <dbReference type="Proteomes" id="UP000224563"/>
    </source>
</evidence>
<organism evidence="7 8">
    <name type="scientific">Agathobacter ruminis</name>
    <dbReference type="NCBI Taxonomy" id="1712665"/>
    <lineage>
        <taxon>Bacteria</taxon>
        <taxon>Bacillati</taxon>
        <taxon>Bacillota</taxon>
        <taxon>Clostridia</taxon>
        <taxon>Lachnospirales</taxon>
        <taxon>Lachnospiraceae</taxon>
        <taxon>Agathobacter</taxon>
    </lineage>
</organism>
<dbReference type="InterPro" id="IPR043504">
    <property type="entry name" value="Peptidase_S1_PA_chymotrypsin"/>
</dbReference>
<evidence type="ECO:0000256" key="4">
    <source>
        <dbReference type="SAM" id="MobiDB-lite"/>
    </source>
</evidence>
<dbReference type="PRINTS" id="PR00834">
    <property type="entry name" value="PROTEASES2C"/>
</dbReference>
<dbReference type="Gene3D" id="2.40.10.10">
    <property type="entry name" value="Trypsin-like serine proteases"/>
    <property type="match status" value="2"/>
</dbReference>
<evidence type="ECO:0000256" key="5">
    <source>
        <dbReference type="SAM" id="Phobius"/>
    </source>
</evidence>
<dbReference type="SUPFAM" id="SSF50494">
    <property type="entry name" value="Trypsin-like serine proteases"/>
    <property type="match status" value="1"/>
</dbReference>
<dbReference type="Pfam" id="PF17820">
    <property type="entry name" value="PDZ_6"/>
    <property type="match status" value="1"/>
</dbReference>
<dbReference type="GO" id="GO:0006508">
    <property type="term" value="P:proteolysis"/>
    <property type="evidence" value="ECO:0007669"/>
    <property type="project" value="UniProtKB-KW"/>
</dbReference>
<feature type="region of interest" description="Disordered" evidence="4">
    <location>
        <begin position="80"/>
        <end position="106"/>
    </location>
</feature>
<comment type="caution">
    <text evidence="7">The sequence shown here is derived from an EMBL/GenBank/DDBJ whole genome shotgun (WGS) entry which is preliminary data.</text>
</comment>
<evidence type="ECO:0000256" key="3">
    <source>
        <dbReference type="ARBA" id="ARBA00022801"/>
    </source>
</evidence>
<evidence type="ECO:0000313" key="7">
    <source>
        <dbReference type="EMBL" id="PHU37337.1"/>
    </source>
</evidence>
<evidence type="ECO:0000256" key="2">
    <source>
        <dbReference type="ARBA" id="ARBA00022670"/>
    </source>
</evidence>
<dbReference type="GO" id="GO:0004252">
    <property type="term" value="F:serine-type endopeptidase activity"/>
    <property type="evidence" value="ECO:0007669"/>
    <property type="project" value="InterPro"/>
</dbReference>
<dbReference type="InterPro" id="IPR001478">
    <property type="entry name" value="PDZ"/>
</dbReference>
<dbReference type="InterPro" id="IPR041489">
    <property type="entry name" value="PDZ_6"/>
</dbReference>
<protein>
    <submittedName>
        <fullName evidence="7">Serine protease</fullName>
    </submittedName>
</protein>
<dbReference type="AlphaFoldDB" id="A0A2G3E220"/>
<dbReference type="Pfam" id="PF13365">
    <property type="entry name" value="Trypsin_2"/>
    <property type="match status" value="1"/>
</dbReference>
<dbReference type="PANTHER" id="PTHR22939">
    <property type="entry name" value="SERINE PROTEASE FAMILY S1C HTRA-RELATED"/>
    <property type="match status" value="1"/>
</dbReference>
<keyword evidence="8" id="KW-1185">Reference proteome</keyword>
<dbReference type="SUPFAM" id="SSF50156">
    <property type="entry name" value="PDZ domain-like"/>
    <property type="match status" value="1"/>
</dbReference>
<dbReference type="EMBL" id="PDYG01000064">
    <property type="protein sequence ID" value="PHU37337.1"/>
    <property type="molecule type" value="Genomic_DNA"/>
</dbReference>